<name>A0A7W5FM93_9BACL</name>
<dbReference type="InterPro" id="IPR020449">
    <property type="entry name" value="Tscrpt_reg_AraC-type_HTH"/>
</dbReference>
<dbReference type="InterPro" id="IPR003313">
    <property type="entry name" value="AraC-bd"/>
</dbReference>
<dbReference type="RefSeq" id="WP_183599164.1">
    <property type="nucleotide sequence ID" value="NZ_JACHXK010000003.1"/>
</dbReference>
<dbReference type="Proteomes" id="UP000570361">
    <property type="component" value="Unassembled WGS sequence"/>
</dbReference>
<evidence type="ECO:0000256" key="2">
    <source>
        <dbReference type="ARBA" id="ARBA00023125"/>
    </source>
</evidence>
<feature type="domain" description="HTH araC/xylS-type" evidence="4">
    <location>
        <begin position="207"/>
        <end position="305"/>
    </location>
</feature>
<gene>
    <name evidence="5" type="ORF">FHS18_001832</name>
</gene>
<dbReference type="PRINTS" id="PR00032">
    <property type="entry name" value="HTHARAC"/>
</dbReference>
<dbReference type="Pfam" id="PF12833">
    <property type="entry name" value="HTH_18"/>
    <property type="match status" value="1"/>
</dbReference>
<evidence type="ECO:0000256" key="1">
    <source>
        <dbReference type="ARBA" id="ARBA00023015"/>
    </source>
</evidence>
<dbReference type="InterPro" id="IPR050204">
    <property type="entry name" value="AraC_XylS_family_regulators"/>
</dbReference>
<keyword evidence="1" id="KW-0805">Transcription regulation</keyword>
<protein>
    <submittedName>
        <fullName evidence="5">AraC-like DNA-binding protein/quercetin dioxygenase-like cupin family protein</fullName>
    </submittedName>
</protein>
<dbReference type="Gene3D" id="2.60.120.10">
    <property type="entry name" value="Jelly Rolls"/>
    <property type="match status" value="1"/>
</dbReference>
<dbReference type="PROSITE" id="PS01124">
    <property type="entry name" value="HTH_ARAC_FAMILY_2"/>
    <property type="match status" value="1"/>
</dbReference>
<dbReference type="SUPFAM" id="SSF51182">
    <property type="entry name" value="RmlC-like cupins"/>
    <property type="match status" value="1"/>
</dbReference>
<dbReference type="AlphaFoldDB" id="A0A7W5FM93"/>
<organism evidence="5 6">
    <name type="scientific">Paenibacillus phyllosphaerae</name>
    <dbReference type="NCBI Taxonomy" id="274593"/>
    <lineage>
        <taxon>Bacteria</taxon>
        <taxon>Bacillati</taxon>
        <taxon>Bacillota</taxon>
        <taxon>Bacilli</taxon>
        <taxon>Bacillales</taxon>
        <taxon>Paenibacillaceae</taxon>
        <taxon>Paenibacillus</taxon>
    </lineage>
</organism>
<dbReference type="InterPro" id="IPR018062">
    <property type="entry name" value="HTH_AraC-typ_CS"/>
</dbReference>
<comment type="caution">
    <text evidence="5">The sequence shown here is derived from an EMBL/GenBank/DDBJ whole genome shotgun (WGS) entry which is preliminary data.</text>
</comment>
<dbReference type="InterPro" id="IPR009057">
    <property type="entry name" value="Homeodomain-like_sf"/>
</dbReference>
<dbReference type="GO" id="GO:0003700">
    <property type="term" value="F:DNA-binding transcription factor activity"/>
    <property type="evidence" value="ECO:0007669"/>
    <property type="project" value="InterPro"/>
</dbReference>
<dbReference type="InterPro" id="IPR014710">
    <property type="entry name" value="RmlC-like_jellyroll"/>
</dbReference>
<dbReference type="InterPro" id="IPR011051">
    <property type="entry name" value="RmlC_Cupin_sf"/>
</dbReference>
<evidence type="ECO:0000259" key="4">
    <source>
        <dbReference type="PROSITE" id="PS01124"/>
    </source>
</evidence>
<dbReference type="SUPFAM" id="SSF46689">
    <property type="entry name" value="Homeodomain-like"/>
    <property type="match status" value="2"/>
</dbReference>
<accession>A0A7W5FM93</accession>
<dbReference type="Gene3D" id="1.10.10.60">
    <property type="entry name" value="Homeodomain-like"/>
    <property type="match status" value="1"/>
</dbReference>
<dbReference type="PROSITE" id="PS00041">
    <property type="entry name" value="HTH_ARAC_FAMILY_1"/>
    <property type="match status" value="1"/>
</dbReference>
<dbReference type="GO" id="GO:0043565">
    <property type="term" value="F:sequence-specific DNA binding"/>
    <property type="evidence" value="ECO:0007669"/>
    <property type="project" value="InterPro"/>
</dbReference>
<dbReference type="GO" id="GO:0051213">
    <property type="term" value="F:dioxygenase activity"/>
    <property type="evidence" value="ECO:0007669"/>
    <property type="project" value="UniProtKB-KW"/>
</dbReference>
<evidence type="ECO:0000256" key="3">
    <source>
        <dbReference type="ARBA" id="ARBA00023163"/>
    </source>
</evidence>
<proteinExistence type="predicted"/>
<keyword evidence="3" id="KW-0804">Transcription</keyword>
<keyword evidence="5" id="KW-0223">Dioxygenase</keyword>
<dbReference type="SMART" id="SM00342">
    <property type="entry name" value="HTH_ARAC"/>
    <property type="match status" value="1"/>
</dbReference>
<keyword evidence="5" id="KW-0560">Oxidoreductase</keyword>
<evidence type="ECO:0000313" key="6">
    <source>
        <dbReference type="Proteomes" id="UP000570361"/>
    </source>
</evidence>
<dbReference type="PANTHER" id="PTHR46796">
    <property type="entry name" value="HTH-TYPE TRANSCRIPTIONAL ACTIVATOR RHAS-RELATED"/>
    <property type="match status" value="1"/>
</dbReference>
<dbReference type="Pfam" id="PF02311">
    <property type="entry name" value="AraC_binding"/>
    <property type="match status" value="1"/>
</dbReference>
<keyword evidence="6" id="KW-1185">Reference proteome</keyword>
<sequence length="309" mass="35136">MAKLFAFEPMTEKPDAIDLLGIRFRWGGFGFRVLRCHLTSFPPGKVIRFHKHSEYEFHFIPRGKGSVILDGTTHQLQEGSFYLTGPGVLHQQEADVNEAMDELCLHVEIVPLLESADSEWGADWEHQEALACVNGLNALPLKPLIDQYNAMNWFLVAYRALRDNQPGAYTTIKQAIIQIMQRAARTADMPSTPYPMPTSSLNEHRFKLAIQFIHDNYCSALSLPEVAERIPISSRQLQRIFREQGAGSFTTYLESYRLTQICHAMMQGQGPLEQLALEHGFASASYFYAVFKKRFGMTPTQFKSLQMVQ</sequence>
<reference evidence="5 6" key="1">
    <citation type="submission" date="2020-08" db="EMBL/GenBank/DDBJ databases">
        <title>Genomic Encyclopedia of Type Strains, Phase III (KMG-III): the genomes of soil and plant-associated and newly described type strains.</title>
        <authorList>
            <person name="Whitman W."/>
        </authorList>
    </citation>
    <scope>NUCLEOTIDE SEQUENCE [LARGE SCALE GENOMIC DNA]</scope>
    <source>
        <strain evidence="5 6">CECT 5862</strain>
    </source>
</reference>
<dbReference type="InterPro" id="IPR018060">
    <property type="entry name" value="HTH_AraC"/>
</dbReference>
<dbReference type="EMBL" id="JACHXK010000003">
    <property type="protein sequence ID" value="MBB3109769.1"/>
    <property type="molecule type" value="Genomic_DNA"/>
</dbReference>
<evidence type="ECO:0000313" key="5">
    <source>
        <dbReference type="EMBL" id="MBB3109769.1"/>
    </source>
</evidence>
<keyword evidence="2 5" id="KW-0238">DNA-binding</keyword>